<feature type="transmembrane region" description="Helical" evidence="1">
    <location>
        <begin position="166"/>
        <end position="185"/>
    </location>
</feature>
<dbReference type="EMBL" id="ML213673">
    <property type="protein sequence ID" value="TFK32498.1"/>
    <property type="molecule type" value="Genomic_DNA"/>
</dbReference>
<feature type="transmembrane region" description="Helical" evidence="1">
    <location>
        <begin position="6"/>
        <end position="24"/>
    </location>
</feature>
<dbReference type="Proteomes" id="UP000308652">
    <property type="component" value="Unassembled WGS sequence"/>
</dbReference>
<sequence length="456" mass="52031">NQRTMLNILWSCLSTIFACTWLAVHPNIPAPNDTEFSIARRRAKIMLYAFLAPEIVIFWAIKQRIAAQDLSDTYHEYGWSRTHGFFAKMGGFLLCQQKKPVATLTPFGLQRLLLADLIDFPDITKDEIEDRSKGDLFTKGIALLQSAWFVAQCISRAIQHLALTEMELITLALAALSGAMYFFWWDKPLDVHCSLRVHLKTRPGASDDLWREILRESWTDHRNSLTTLEEIHFSSPYPLDDPIQGSMLPTTTGGRKYDITASPPMEVHHDLPSQKSWLSQSLSYTWNSIRTLALRVIDPILQMMDPDIEAEERIMVEGRTKVPTFHSGFPEKSAGKIFSTSTWLLPVPAMLAAVFGAIHCIAWSFYFPTRLERILWRTSSLIILCIPVYWLAQFFSLSIKEFFLNTGPIVKIWKAATVIIYILARLTLLSLAFASLRTLPSGAYQDVEWAKFFPHL</sequence>
<accession>A0A5C3LI51</accession>
<feature type="non-terminal residue" evidence="2">
    <location>
        <position position="1"/>
    </location>
</feature>
<feature type="transmembrane region" description="Helical" evidence="1">
    <location>
        <begin position="412"/>
        <end position="434"/>
    </location>
</feature>
<evidence type="ECO:0000313" key="2">
    <source>
        <dbReference type="EMBL" id="TFK32498.1"/>
    </source>
</evidence>
<keyword evidence="3" id="KW-1185">Reference proteome</keyword>
<evidence type="ECO:0000256" key="1">
    <source>
        <dbReference type="SAM" id="Phobius"/>
    </source>
</evidence>
<dbReference type="AlphaFoldDB" id="A0A5C3LI51"/>
<feature type="non-terminal residue" evidence="2">
    <location>
        <position position="456"/>
    </location>
</feature>
<dbReference type="PANTHER" id="PTHR35043">
    <property type="entry name" value="TRANSCRIPTION FACTOR DOMAIN-CONTAINING PROTEIN"/>
    <property type="match status" value="1"/>
</dbReference>
<gene>
    <name evidence="2" type="ORF">BDQ12DRAFT_576420</name>
</gene>
<feature type="transmembrane region" description="Helical" evidence="1">
    <location>
        <begin position="374"/>
        <end position="392"/>
    </location>
</feature>
<protein>
    <submittedName>
        <fullName evidence="2">Uncharacterized protein</fullName>
    </submittedName>
</protein>
<feature type="transmembrane region" description="Helical" evidence="1">
    <location>
        <begin position="45"/>
        <end position="61"/>
    </location>
</feature>
<organism evidence="2 3">
    <name type="scientific">Crucibulum laeve</name>
    <dbReference type="NCBI Taxonomy" id="68775"/>
    <lineage>
        <taxon>Eukaryota</taxon>
        <taxon>Fungi</taxon>
        <taxon>Dikarya</taxon>
        <taxon>Basidiomycota</taxon>
        <taxon>Agaricomycotina</taxon>
        <taxon>Agaricomycetes</taxon>
        <taxon>Agaricomycetidae</taxon>
        <taxon>Agaricales</taxon>
        <taxon>Agaricineae</taxon>
        <taxon>Nidulariaceae</taxon>
        <taxon>Crucibulum</taxon>
    </lineage>
</organism>
<keyword evidence="1" id="KW-0472">Membrane</keyword>
<proteinExistence type="predicted"/>
<dbReference type="OrthoDB" id="9451547at2759"/>
<name>A0A5C3LI51_9AGAR</name>
<keyword evidence="1" id="KW-0812">Transmembrane</keyword>
<reference evidence="2 3" key="1">
    <citation type="journal article" date="2019" name="Nat. Ecol. Evol.">
        <title>Megaphylogeny resolves global patterns of mushroom evolution.</title>
        <authorList>
            <person name="Varga T."/>
            <person name="Krizsan K."/>
            <person name="Foldi C."/>
            <person name="Dima B."/>
            <person name="Sanchez-Garcia M."/>
            <person name="Sanchez-Ramirez S."/>
            <person name="Szollosi G.J."/>
            <person name="Szarkandi J.G."/>
            <person name="Papp V."/>
            <person name="Albert L."/>
            <person name="Andreopoulos W."/>
            <person name="Angelini C."/>
            <person name="Antonin V."/>
            <person name="Barry K.W."/>
            <person name="Bougher N.L."/>
            <person name="Buchanan P."/>
            <person name="Buyck B."/>
            <person name="Bense V."/>
            <person name="Catcheside P."/>
            <person name="Chovatia M."/>
            <person name="Cooper J."/>
            <person name="Damon W."/>
            <person name="Desjardin D."/>
            <person name="Finy P."/>
            <person name="Geml J."/>
            <person name="Haridas S."/>
            <person name="Hughes K."/>
            <person name="Justo A."/>
            <person name="Karasinski D."/>
            <person name="Kautmanova I."/>
            <person name="Kiss B."/>
            <person name="Kocsube S."/>
            <person name="Kotiranta H."/>
            <person name="LaButti K.M."/>
            <person name="Lechner B.E."/>
            <person name="Liimatainen K."/>
            <person name="Lipzen A."/>
            <person name="Lukacs Z."/>
            <person name="Mihaltcheva S."/>
            <person name="Morgado L.N."/>
            <person name="Niskanen T."/>
            <person name="Noordeloos M.E."/>
            <person name="Ohm R.A."/>
            <person name="Ortiz-Santana B."/>
            <person name="Ovrebo C."/>
            <person name="Racz N."/>
            <person name="Riley R."/>
            <person name="Savchenko A."/>
            <person name="Shiryaev A."/>
            <person name="Soop K."/>
            <person name="Spirin V."/>
            <person name="Szebenyi C."/>
            <person name="Tomsovsky M."/>
            <person name="Tulloss R.E."/>
            <person name="Uehling J."/>
            <person name="Grigoriev I.V."/>
            <person name="Vagvolgyi C."/>
            <person name="Papp T."/>
            <person name="Martin F.M."/>
            <person name="Miettinen O."/>
            <person name="Hibbett D.S."/>
            <person name="Nagy L.G."/>
        </authorList>
    </citation>
    <scope>NUCLEOTIDE SEQUENCE [LARGE SCALE GENOMIC DNA]</scope>
    <source>
        <strain evidence="2 3">CBS 166.37</strain>
    </source>
</reference>
<evidence type="ECO:0000313" key="3">
    <source>
        <dbReference type="Proteomes" id="UP000308652"/>
    </source>
</evidence>
<feature type="transmembrane region" description="Helical" evidence="1">
    <location>
        <begin position="343"/>
        <end position="367"/>
    </location>
</feature>
<keyword evidence="1" id="KW-1133">Transmembrane helix</keyword>
<dbReference type="PANTHER" id="PTHR35043:SF7">
    <property type="entry name" value="TRANSCRIPTION FACTOR DOMAIN-CONTAINING PROTEIN"/>
    <property type="match status" value="1"/>
</dbReference>